<comment type="caution">
    <text evidence="1">The sequence shown here is derived from an EMBL/GenBank/DDBJ whole genome shotgun (WGS) entry which is preliminary data.</text>
</comment>
<accession>A0A7J5XYF7</accession>
<dbReference type="EMBL" id="JAAKFY010000019">
    <property type="protein sequence ID" value="KAF3841863.1"/>
    <property type="molecule type" value="Genomic_DNA"/>
</dbReference>
<dbReference type="Proteomes" id="UP000518266">
    <property type="component" value="Unassembled WGS sequence"/>
</dbReference>
<reference evidence="1 2" key="1">
    <citation type="submission" date="2020-03" db="EMBL/GenBank/DDBJ databases">
        <title>Dissostichus mawsoni Genome sequencing and assembly.</title>
        <authorList>
            <person name="Park H."/>
        </authorList>
    </citation>
    <scope>NUCLEOTIDE SEQUENCE [LARGE SCALE GENOMIC DNA]</scope>
    <source>
        <strain evidence="1">DM0001</strain>
        <tissue evidence="1">Muscle</tissue>
    </source>
</reference>
<gene>
    <name evidence="1" type="ORF">F7725_023814</name>
</gene>
<protein>
    <submittedName>
        <fullName evidence="1">Uncharacterized protein</fullName>
    </submittedName>
</protein>
<organism evidence="1 2">
    <name type="scientific">Dissostichus mawsoni</name>
    <name type="common">Antarctic cod</name>
    <dbReference type="NCBI Taxonomy" id="36200"/>
    <lineage>
        <taxon>Eukaryota</taxon>
        <taxon>Metazoa</taxon>
        <taxon>Chordata</taxon>
        <taxon>Craniata</taxon>
        <taxon>Vertebrata</taxon>
        <taxon>Euteleostomi</taxon>
        <taxon>Actinopterygii</taxon>
        <taxon>Neopterygii</taxon>
        <taxon>Teleostei</taxon>
        <taxon>Neoteleostei</taxon>
        <taxon>Acanthomorphata</taxon>
        <taxon>Eupercaria</taxon>
        <taxon>Perciformes</taxon>
        <taxon>Notothenioidei</taxon>
        <taxon>Nototheniidae</taxon>
        <taxon>Dissostichus</taxon>
    </lineage>
</organism>
<sequence>MVNIYDKLWFSSKMSIHIVTKENTATACLMPLNKLANGSAGAGRQDAMRLLLGEKIEHSSSVSWLENSCSEEFISSSRSSPSRKFFMSCTVSPIRWSVIRSWGKWYVRIFSDLPFVPIWRLYLSGLGQYSHRHGAGVHPAVFFSLGNPLNPMDSALKLHPLHGLLTPDTGCDLQHEVAQICLLLRDQQIQDLIGEAALRSQPSLCLASSSLMLWMRGASRDTLVLLDISVSSLDCSSGTPLLAALKHSLYSASIFFRYSCRDFLEKSSSTDSILATIKGVPV</sequence>
<evidence type="ECO:0000313" key="2">
    <source>
        <dbReference type="Proteomes" id="UP000518266"/>
    </source>
</evidence>
<dbReference type="AlphaFoldDB" id="A0A7J5XYF7"/>
<evidence type="ECO:0000313" key="1">
    <source>
        <dbReference type="EMBL" id="KAF3841863.1"/>
    </source>
</evidence>
<name>A0A7J5XYF7_DISMA</name>
<proteinExistence type="predicted"/>
<keyword evidence="2" id="KW-1185">Reference proteome</keyword>